<accession>A0A5J4S921</accession>
<name>A0A5J4S921_9ZZZZ</name>
<dbReference type="InterPro" id="IPR025051">
    <property type="entry name" value="DUF3990"/>
</dbReference>
<evidence type="ECO:0000313" key="1">
    <source>
        <dbReference type="EMBL" id="KAA6342646.1"/>
    </source>
</evidence>
<reference evidence="1" key="1">
    <citation type="submission" date="2019-03" db="EMBL/GenBank/DDBJ databases">
        <title>Single cell metagenomics reveals metabolic interactions within the superorganism composed of flagellate Streblomastix strix and complex community of Bacteroidetes bacteria on its surface.</title>
        <authorList>
            <person name="Treitli S.C."/>
            <person name="Kolisko M."/>
            <person name="Husnik F."/>
            <person name="Keeling P."/>
            <person name="Hampl V."/>
        </authorList>
    </citation>
    <scope>NUCLEOTIDE SEQUENCE</scope>
    <source>
        <strain evidence="1">STM</strain>
    </source>
</reference>
<dbReference type="Pfam" id="PF13151">
    <property type="entry name" value="DUF3990"/>
    <property type="match status" value="1"/>
</dbReference>
<dbReference type="AlphaFoldDB" id="A0A5J4S921"/>
<comment type="caution">
    <text evidence="1">The sequence shown here is derived from an EMBL/GenBank/DDBJ whole genome shotgun (WGS) entry which is preliminary data.</text>
</comment>
<gene>
    <name evidence="1" type="ORF">EZS27_009618</name>
</gene>
<dbReference type="EMBL" id="SNRY01000313">
    <property type="protein sequence ID" value="KAA6342646.1"/>
    <property type="molecule type" value="Genomic_DNA"/>
</dbReference>
<organism evidence="1">
    <name type="scientific">termite gut metagenome</name>
    <dbReference type="NCBI Taxonomy" id="433724"/>
    <lineage>
        <taxon>unclassified sequences</taxon>
        <taxon>metagenomes</taxon>
        <taxon>organismal metagenomes</taxon>
    </lineage>
</organism>
<evidence type="ECO:0008006" key="2">
    <source>
        <dbReference type="Google" id="ProtNLM"/>
    </source>
</evidence>
<proteinExistence type="predicted"/>
<sequence length="151" mass="17787">MIVYHGGYCLIEFPEIMKGKYAKDFGTGFYCTEIKIQAVRWAKRYDTPVINSYDFVINHDLKVLHFEDMTEEWLDFIVNSRSEMQHAYDIVIGAMANDQVYNYISDYINGVLTREQFWVLAKYKHPTHQINFCTEQALECLAFVKSEEVTK</sequence>
<protein>
    <recommendedName>
        <fullName evidence="2">DUF3990 domain-containing protein</fullName>
    </recommendedName>
</protein>